<dbReference type="UniPathway" id="UPA00109">
    <property type="reaction ID" value="UER00180"/>
</dbReference>
<dbReference type="RefSeq" id="WP_013256527.1">
    <property type="nucleotide sequence ID" value="NC_014364.1"/>
</dbReference>
<dbReference type="STRING" id="573413.Spirs_3985"/>
<comment type="catalytic activity">
    <reaction evidence="9">
        <text>D-fructose + ATP = D-fructose 6-phosphate + ADP + H(+)</text>
        <dbReference type="Rhea" id="RHEA:16125"/>
        <dbReference type="ChEBI" id="CHEBI:15378"/>
        <dbReference type="ChEBI" id="CHEBI:30616"/>
        <dbReference type="ChEBI" id="CHEBI:37721"/>
        <dbReference type="ChEBI" id="CHEBI:61527"/>
        <dbReference type="ChEBI" id="CHEBI:456216"/>
        <dbReference type="EC" id="2.7.1.1"/>
    </reaction>
    <physiologicalReaction direction="left-to-right" evidence="9">
        <dbReference type="Rhea" id="RHEA:16126"/>
    </physiologicalReaction>
</comment>
<dbReference type="GO" id="GO:0004340">
    <property type="term" value="F:glucokinase activity"/>
    <property type="evidence" value="ECO:0007669"/>
    <property type="project" value="TreeGrafter"/>
</dbReference>
<name>E1R9A1_SEDSS</name>
<keyword evidence="5" id="KW-0547">Nucleotide-binding</keyword>
<dbReference type="Pfam" id="PF03727">
    <property type="entry name" value="Hexokinase_2"/>
    <property type="match status" value="1"/>
</dbReference>
<dbReference type="GO" id="GO:0005524">
    <property type="term" value="F:ATP binding"/>
    <property type="evidence" value="ECO:0007669"/>
    <property type="project" value="UniProtKB-KW"/>
</dbReference>
<evidence type="ECO:0000256" key="7">
    <source>
        <dbReference type="ARBA" id="ARBA00022840"/>
    </source>
</evidence>
<accession>E1R9A1</accession>
<protein>
    <submittedName>
        <fullName evidence="12">Hexokinase</fullName>
        <ecNumber evidence="12">2.7.1.1</ecNumber>
    </submittedName>
</protein>
<evidence type="ECO:0000259" key="11">
    <source>
        <dbReference type="Pfam" id="PF03727"/>
    </source>
</evidence>
<evidence type="ECO:0000313" key="12">
    <source>
        <dbReference type="EMBL" id="ADK83070.1"/>
    </source>
</evidence>
<dbReference type="Gene3D" id="3.30.420.40">
    <property type="match status" value="1"/>
</dbReference>
<dbReference type="GO" id="GO:0006096">
    <property type="term" value="P:glycolytic process"/>
    <property type="evidence" value="ECO:0007669"/>
    <property type="project" value="UniProtKB-UniPathway"/>
</dbReference>
<dbReference type="HOGENOM" id="CLU_014393_5_3_12"/>
<keyword evidence="6" id="KW-0418">Kinase</keyword>
<evidence type="ECO:0000259" key="10">
    <source>
        <dbReference type="Pfam" id="PF00349"/>
    </source>
</evidence>
<dbReference type="PANTHER" id="PTHR19443">
    <property type="entry name" value="HEXOKINASE"/>
    <property type="match status" value="1"/>
</dbReference>
<dbReference type="KEGG" id="ssm:Spirs_3985"/>
<dbReference type="AlphaFoldDB" id="E1R9A1"/>
<keyword evidence="13" id="KW-1185">Reference proteome</keyword>
<dbReference type="OrthoDB" id="6383434at2"/>
<sequence>MKDIDGFLAEKGLLPESVSFEEGVAGFLTEMERGLQGESSSLAMIPAWVAAEGEVPKGKPVIVLDAGGTNFRSATFHFNSDGEPVMEHFSKSAMPGTGGPVGRESFFEQIAEKMESSVADADTIGFCFSYPTEILPNRDGRLIRFTKEVEAPEVEGALIGESLNRALLKRYGTSPKQITVLNDTVATMLAGKARSGEGRYSGYIGFIFGTGTNCSYLERTEAIGTLKAPAPGAYMAINMETGGYAGFLGGEIDRDFFASTDKPDLFHFEKMISGAYLGPLCLAAAVRASKEGLFSASLADYFQAKQSMTTVEMDRYLHEPRDREHPFFQKASNDEDRKNLFLLFDSIVARAAKLAAISLAAVVLKTGEGKDPTVPVAIVADGTTFYKTWALAERTRCYLFRELTEKHGRYVRFLSVDNAPVIGAAVAGLLN</sequence>
<evidence type="ECO:0000256" key="1">
    <source>
        <dbReference type="ARBA" id="ARBA00004921"/>
    </source>
</evidence>
<dbReference type="Pfam" id="PF00349">
    <property type="entry name" value="Hexokinase_1"/>
    <property type="match status" value="1"/>
</dbReference>
<dbReference type="SMR" id="E1R9A1"/>
<dbReference type="InterPro" id="IPR022673">
    <property type="entry name" value="Hexokinase_C"/>
</dbReference>
<comment type="pathway">
    <text evidence="1">Carbohydrate degradation.</text>
</comment>
<dbReference type="EC" id="2.7.1.1" evidence="12"/>
<dbReference type="InterPro" id="IPR022672">
    <property type="entry name" value="Hexokinase_N"/>
</dbReference>
<comment type="similarity">
    <text evidence="3">Belongs to the hexokinase family.</text>
</comment>
<evidence type="ECO:0000256" key="3">
    <source>
        <dbReference type="ARBA" id="ARBA00009225"/>
    </source>
</evidence>
<dbReference type="CDD" id="cd24000">
    <property type="entry name" value="ASKHA_NBD_HK"/>
    <property type="match status" value="1"/>
</dbReference>
<keyword evidence="8" id="KW-0324">Glycolysis</keyword>
<dbReference type="PROSITE" id="PS51748">
    <property type="entry name" value="HEXOKINASE_2"/>
    <property type="match status" value="1"/>
</dbReference>
<proteinExistence type="inferred from homology"/>
<feature type="domain" description="Hexokinase N-terminal" evidence="10">
    <location>
        <begin position="21"/>
        <end position="191"/>
    </location>
</feature>
<evidence type="ECO:0000256" key="6">
    <source>
        <dbReference type="ARBA" id="ARBA00022777"/>
    </source>
</evidence>
<dbReference type="GO" id="GO:0008865">
    <property type="term" value="F:fructokinase activity"/>
    <property type="evidence" value="ECO:0007669"/>
    <property type="project" value="RHEA"/>
</dbReference>
<dbReference type="GO" id="GO:0005536">
    <property type="term" value="F:D-glucose binding"/>
    <property type="evidence" value="ECO:0007669"/>
    <property type="project" value="InterPro"/>
</dbReference>
<comment type="pathway">
    <text evidence="2">Carbohydrate metabolism.</text>
</comment>
<dbReference type="GO" id="GO:0006006">
    <property type="term" value="P:glucose metabolic process"/>
    <property type="evidence" value="ECO:0007669"/>
    <property type="project" value="TreeGrafter"/>
</dbReference>
<dbReference type="PANTHER" id="PTHR19443:SF16">
    <property type="entry name" value="HEXOKINASE TYPE 1-RELATED"/>
    <property type="match status" value="1"/>
</dbReference>
<evidence type="ECO:0000256" key="9">
    <source>
        <dbReference type="ARBA" id="ARBA00047905"/>
    </source>
</evidence>
<keyword evidence="7" id="KW-0067">ATP-binding</keyword>
<dbReference type="eggNOG" id="COG5026">
    <property type="taxonomic scope" value="Bacteria"/>
</dbReference>
<reference evidence="12 13" key="1">
    <citation type="journal article" date="2010" name="Stand. Genomic Sci.">
        <title>Complete genome sequence of Spirochaeta smaragdinae type strain (SEBR 4228).</title>
        <authorList>
            <person name="Mavromatis K."/>
            <person name="Yasawong M."/>
            <person name="Chertkov O."/>
            <person name="Lapidus A."/>
            <person name="Lucas S."/>
            <person name="Nolan M."/>
            <person name="Del Rio T.G."/>
            <person name="Tice H."/>
            <person name="Cheng J.F."/>
            <person name="Pitluck S."/>
            <person name="Liolios K."/>
            <person name="Ivanova N."/>
            <person name="Tapia R."/>
            <person name="Han C."/>
            <person name="Bruce D."/>
            <person name="Goodwin L."/>
            <person name="Pati A."/>
            <person name="Chen A."/>
            <person name="Palaniappan K."/>
            <person name="Land M."/>
            <person name="Hauser L."/>
            <person name="Chang Y.J."/>
            <person name="Jeffries C.D."/>
            <person name="Detter J.C."/>
            <person name="Rohde M."/>
            <person name="Brambilla E."/>
            <person name="Spring S."/>
            <person name="Goker M."/>
            <person name="Sikorski J."/>
            <person name="Woyke T."/>
            <person name="Bristow J."/>
            <person name="Eisen J.A."/>
            <person name="Markowitz V."/>
            <person name="Hugenholtz P."/>
            <person name="Klenk H.P."/>
            <person name="Kyrpides N.C."/>
        </authorList>
    </citation>
    <scope>NUCLEOTIDE SEQUENCE [LARGE SCALE GENOMIC DNA]</scope>
    <source>
        <strain evidence="13">DSM 11293 / JCM 15392 / SEBR 4228</strain>
    </source>
</reference>
<evidence type="ECO:0000256" key="8">
    <source>
        <dbReference type="ARBA" id="ARBA00023152"/>
    </source>
</evidence>
<gene>
    <name evidence="12" type="ordered locus">Spirs_3985</name>
</gene>
<evidence type="ECO:0000256" key="5">
    <source>
        <dbReference type="ARBA" id="ARBA00022741"/>
    </source>
</evidence>
<evidence type="ECO:0000256" key="4">
    <source>
        <dbReference type="ARBA" id="ARBA00022679"/>
    </source>
</evidence>
<dbReference type="PRINTS" id="PR00475">
    <property type="entry name" value="HEXOKINASE"/>
</dbReference>
<feature type="domain" description="Hexokinase C-terminal" evidence="11">
    <location>
        <begin position="204"/>
        <end position="428"/>
    </location>
</feature>
<evidence type="ECO:0000313" key="13">
    <source>
        <dbReference type="Proteomes" id="UP000002318"/>
    </source>
</evidence>
<keyword evidence="4 12" id="KW-0808">Transferase</keyword>
<organism evidence="12 13">
    <name type="scientific">Sediminispirochaeta smaragdinae (strain DSM 11293 / JCM 15392 / SEBR 4228)</name>
    <name type="common">Spirochaeta smaragdinae</name>
    <dbReference type="NCBI Taxonomy" id="573413"/>
    <lineage>
        <taxon>Bacteria</taxon>
        <taxon>Pseudomonadati</taxon>
        <taxon>Spirochaetota</taxon>
        <taxon>Spirochaetia</taxon>
        <taxon>Spirochaetales</taxon>
        <taxon>Spirochaetaceae</taxon>
        <taxon>Sediminispirochaeta</taxon>
    </lineage>
</organism>
<dbReference type="InterPro" id="IPR001312">
    <property type="entry name" value="Hexokinase"/>
</dbReference>
<evidence type="ECO:0000256" key="2">
    <source>
        <dbReference type="ARBA" id="ARBA00005007"/>
    </source>
</evidence>
<dbReference type="GO" id="GO:0001678">
    <property type="term" value="P:intracellular glucose homeostasis"/>
    <property type="evidence" value="ECO:0007669"/>
    <property type="project" value="InterPro"/>
</dbReference>
<dbReference type="EMBL" id="CP002116">
    <property type="protein sequence ID" value="ADK83070.1"/>
    <property type="molecule type" value="Genomic_DNA"/>
</dbReference>
<dbReference type="SUPFAM" id="SSF53067">
    <property type="entry name" value="Actin-like ATPase domain"/>
    <property type="match status" value="2"/>
</dbReference>
<dbReference type="Proteomes" id="UP000002318">
    <property type="component" value="Chromosome"/>
</dbReference>
<dbReference type="Gene3D" id="3.40.367.20">
    <property type="match status" value="1"/>
</dbReference>
<dbReference type="InterPro" id="IPR043129">
    <property type="entry name" value="ATPase_NBD"/>
</dbReference>